<dbReference type="OMA" id="RGGHPRN"/>
<protein>
    <submittedName>
        <fullName evidence="1">Uncharacterized protein</fullName>
    </submittedName>
</protein>
<reference evidence="1" key="1">
    <citation type="journal article" date="2012" name="Proc. Natl. Acad. Sci. U.S.A.">
        <title>Antigenic diversity is generated by distinct evolutionary mechanisms in African trypanosome species.</title>
        <authorList>
            <person name="Jackson A.P."/>
            <person name="Berry A."/>
            <person name="Aslett M."/>
            <person name="Allison H.C."/>
            <person name="Burton P."/>
            <person name="Vavrova-Anderson J."/>
            <person name="Brown R."/>
            <person name="Browne H."/>
            <person name="Corton N."/>
            <person name="Hauser H."/>
            <person name="Gamble J."/>
            <person name="Gilderthorp R."/>
            <person name="Marcello L."/>
            <person name="McQuillan J."/>
            <person name="Otto T.D."/>
            <person name="Quail M.A."/>
            <person name="Sanders M.J."/>
            <person name="van Tonder A."/>
            <person name="Ginger M.L."/>
            <person name="Field M.C."/>
            <person name="Barry J.D."/>
            <person name="Hertz-Fowler C."/>
            <person name="Berriman M."/>
        </authorList>
    </citation>
    <scope>NUCLEOTIDE SEQUENCE</scope>
    <source>
        <strain evidence="1">Y486</strain>
    </source>
</reference>
<sequence length="437" mass="48414">MRRGFLLRCLPKEFNLTVSHGPGFLDKVLSSVIQPSKLASYADEMTLIVPQLSAQHTVSVLELFSRHGVRHEGVMLSCLWRVFKFDWSTSGGASDTEVKYGIACCTSVAFRTMCQQGFIHDAQLLAIAIGRCIECAPFMSLGGVSAVYSALKVLDRKFFSLSEVALHSGGLLADVVPESNADSSTVFSSQPNLLDVLCGELECRLRGIAAYGTSDYSATEVKELMESISVVGVTDATVLSTLQRLLGPMTFPTADVLDMLIGIHGIHARVIDVLNHDGDCDTLFQLERSALVKVLTDKVLSAGVFTRFRRHSPELVLQFRRLFERYPTLAADSPELWDAVRVIRVAHKHAVGKPDDGRRLGGKLFTSEFTVKMKRVTSTSEEAEKFIPSQFKSWRGPAVCNGRHKPTKNRQKVGFGTRRISKDYIKLKRRKFAPAVW</sequence>
<organism evidence="1">
    <name type="scientific">Trypanosoma vivax (strain Y486)</name>
    <dbReference type="NCBI Taxonomy" id="1055687"/>
    <lineage>
        <taxon>Eukaryota</taxon>
        <taxon>Discoba</taxon>
        <taxon>Euglenozoa</taxon>
        <taxon>Kinetoplastea</taxon>
        <taxon>Metakinetoplastina</taxon>
        <taxon>Trypanosomatida</taxon>
        <taxon>Trypanosomatidae</taxon>
        <taxon>Trypanosoma</taxon>
        <taxon>Duttonella</taxon>
    </lineage>
</organism>
<evidence type="ECO:0000313" key="1">
    <source>
        <dbReference type="EMBL" id="CCC52592.1"/>
    </source>
</evidence>
<accession>G0U9W1</accession>
<dbReference type="VEuPathDB" id="TriTrypDB:TvY486_1100770"/>
<proteinExistence type="predicted"/>
<gene>
    <name evidence="1" type="ORF">TVY486_1100770</name>
</gene>
<dbReference type="EMBL" id="HE573027">
    <property type="protein sequence ID" value="CCC52592.1"/>
    <property type="molecule type" value="Genomic_DNA"/>
</dbReference>
<dbReference type="AlphaFoldDB" id="G0U9W1"/>
<name>G0U9W1_TRYVY</name>